<accession>A0A4P9WSN0</accession>
<evidence type="ECO:0000313" key="2">
    <source>
        <dbReference type="EMBL" id="RKO94310.1"/>
    </source>
</evidence>
<dbReference type="PANTHER" id="PTHR37171">
    <property type="entry name" value="SERINE/THREONINE-PROTEIN KINASE YRZF-RELATED"/>
    <property type="match status" value="1"/>
</dbReference>
<sequence>MSQILLDVYAQVVHLCSPYPPPGQVTPEGLVQDDVYHDVAIWGSNVRPDAIFFRETVHHDGTVTNHPLLAIELKRRIILGEVPEHDSLCYSYHGRSAVVGASVTKTVRSQVRKIVHQAFVYLRELDLTYGAISTYHRTWCLRRSRGNHLQISDPIFVATKGGTKPTWRRALAFALTLVDRQPLFPDPDPASAPDVSVPGGGKGSGGPSSRDPRPSSSGPHTRSKGPLEGRSGGQGGAQDMDAVDEPDDEGYSSAAGLKQLPASAVVVDRASRIGSGSFGPCCRGTFLGEPAALKRCDLWKTPNGPQLIAAEVEAYGKLEDLWDDAVVRFLGRGSRLLGEEDVSASSSLTGTQRLRLTAALHAPPALRVFPLAAPASDTSRPHLRNLPIAPPPPDASDRVLRPRPHKSVHSLAAPPSFALSLDRPTCSSIPVSSVRVLEYLPRHIGNVRFWLSKEYIASFRRDLRAELLSISPDLLAEQNIHKFQTPLLDDKNDDLREAVFHYQPNTSKSDIFELGISSPAMLAAAWQYAHGEVILMDGTFSVYLHKILLFVMLVIGENNHGVPVALFLFSAPLGNSRTSSGYDSKILEQFL</sequence>
<dbReference type="PANTHER" id="PTHR37171:SF1">
    <property type="entry name" value="SERINE_THREONINE-PROTEIN KINASE YRZF-RELATED"/>
    <property type="match status" value="1"/>
</dbReference>
<evidence type="ECO:0000256" key="1">
    <source>
        <dbReference type="SAM" id="MobiDB-lite"/>
    </source>
</evidence>
<dbReference type="OrthoDB" id="2422225at2759"/>
<reference evidence="3" key="1">
    <citation type="journal article" date="2018" name="Nat. Microbiol.">
        <title>Leveraging single-cell genomics to expand the fungal tree of life.</title>
        <authorList>
            <person name="Ahrendt S.R."/>
            <person name="Quandt C.A."/>
            <person name="Ciobanu D."/>
            <person name="Clum A."/>
            <person name="Salamov A."/>
            <person name="Andreopoulos B."/>
            <person name="Cheng J.F."/>
            <person name="Woyke T."/>
            <person name="Pelin A."/>
            <person name="Henrissat B."/>
            <person name="Reynolds N.K."/>
            <person name="Benny G.L."/>
            <person name="Smith M.E."/>
            <person name="James T.Y."/>
            <person name="Grigoriev I.V."/>
        </authorList>
    </citation>
    <scope>NUCLEOTIDE SEQUENCE [LARGE SCALE GENOMIC DNA]</scope>
</reference>
<gene>
    <name evidence="2" type="ORF">BDK51DRAFT_42159</name>
</gene>
<protein>
    <submittedName>
        <fullName evidence="2">Uncharacterized protein</fullName>
    </submittedName>
</protein>
<dbReference type="AlphaFoldDB" id="A0A4P9WSN0"/>
<name>A0A4P9WSN0_9FUNG</name>
<dbReference type="InterPro" id="IPR052396">
    <property type="entry name" value="Meiotic_Drive_Suppr_Kinase"/>
</dbReference>
<proteinExistence type="predicted"/>
<organism evidence="2 3">
    <name type="scientific">Blyttiomyces helicus</name>
    <dbReference type="NCBI Taxonomy" id="388810"/>
    <lineage>
        <taxon>Eukaryota</taxon>
        <taxon>Fungi</taxon>
        <taxon>Fungi incertae sedis</taxon>
        <taxon>Chytridiomycota</taxon>
        <taxon>Chytridiomycota incertae sedis</taxon>
        <taxon>Chytridiomycetes</taxon>
        <taxon>Chytridiomycetes incertae sedis</taxon>
        <taxon>Blyttiomyces</taxon>
    </lineage>
</organism>
<evidence type="ECO:0000313" key="3">
    <source>
        <dbReference type="Proteomes" id="UP000269721"/>
    </source>
</evidence>
<dbReference type="Proteomes" id="UP000269721">
    <property type="component" value="Unassembled WGS sequence"/>
</dbReference>
<dbReference type="EMBL" id="KZ993937">
    <property type="protein sequence ID" value="RKO94310.1"/>
    <property type="molecule type" value="Genomic_DNA"/>
</dbReference>
<keyword evidence="3" id="KW-1185">Reference proteome</keyword>
<feature type="region of interest" description="Disordered" evidence="1">
    <location>
        <begin position="184"/>
        <end position="256"/>
    </location>
</feature>
<feature type="compositionally biased region" description="Acidic residues" evidence="1">
    <location>
        <begin position="241"/>
        <end position="250"/>
    </location>
</feature>